<gene>
    <name evidence="1" type="ORF">G7077_07960</name>
</gene>
<evidence type="ECO:0008006" key="3">
    <source>
        <dbReference type="Google" id="ProtNLM"/>
    </source>
</evidence>
<dbReference type="RefSeq" id="WP_166411228.1">
    <property type="nucleotide sequence ID" value="NZ_CP049869.1"/>
</dbReference>
<accession>A0A6G7YQ30</accession>
<keyword evidence="2" id="KW-1185">Reference proteome</keyword>
<evidence type="ECO:0000313" key="2">
    <source>
        <dbReference type="Proteomes" id="UP000503222"/>
    </source>
</evidence>
<organism evidence="1 2">
    <name type="scientific">Sphingomonas piscis</name>
    <dbReference type="NCBI Taxonomy" id="2714943"/>
    <lineage>
        <taxon>Bacteria</taxon>
        <taxon>Pseudomonadati</taxon>
        <taxon>Pseudomonadota</taxon>
        <taxon>Alphaproteobacteria</taxon>
        <taxon>Sphingomonadales</taxon>
        <taxon>Sphingomonadaceae</taxon>
        <taxon>Sphingomonas</taxon>
    </lineage>
</organism>
<reference evidence="1 2" key="1">
    <citation type="submission" date="2020-03" db="EMBL/GenBank/DDBJ databases">
        <title>Sphingomonas sp. nov., isolated from fish.</title>
        <authorList>
            <person name="Hyun D.-W."/>
            <person name="Bae J.-W."/>
        </authorList>
    </citation>
    <scope>NUCLEOTIDE SEQUENCE [LARGE SCALE GENOMIC DNA]</scope>
    <source>
        <strain evidence="1 2">HDW15B</strain>
    </source>
</reference>
<dbReference type="KEGG" id="spii:G7077_07960"/>
<evidence type="ECO:0000313" key="1">
    <source>
        <dbReference type="EMBL" id="QIK78837.1"/>
    </source>
</evidence>
<dbReference type="EMBL" id="CP049869">
    <property type="protein sequence ID" value="QIK78837.1"/>
    <property type="molecule type" value="Genomic_DNA"/>
</dbReference>
<protein>
    <recommendedName>
        <fullName evidence="3">DUF4297 domain-containing protein</fullName>
    </recommendedName>
</protein>
<name>A0A6G7YQ30_9SPHN</name>
<proteinExistence type="predicted"/>
<sequence>MSTAIPKSGSSSASGPAAGYFYQLRYGLLRALQLHKKHPTGRIVIETIDDVTFVGGNLQIDSQLKHSVQADTLFSKYNPGLWRTLAIWLDRMNEGISDQHEFHLVTTSEVSPHDPLAKLMPGSDDLAVSAALAELELTATNSTNSTSQKDRSKFMAADPGDRLSLIRRIQVVSGTPDIAAIAADIEAEIHFACEAARRKEFREDLEGWWVVRILDGWKAAKGATVELEEVAGRVSYLRERFEPSALPIDVPDEDCGDLMEERVFLKQIRLVTDNERRATSAGPYFGTGKAPIEPASPN</sequence>
<dbReference type="AlphaFoldDB" id="A0A6G7YQ30"/>
<dbReference type="Proteomes" id="UP000503222">
    <property type="component" value="Chromosome"/>
</dbReference>